<gene>
    <name evidence="2" type="ORF">LCGC14_2123050</name>
</gene>
<keyword evidence="1" id="KW-0812">Transmembrane</keyword>
<dbReference type="AlphaFoldDB" id="A0A0F9GZX0"/>
<sequence>MTSREMVDKIINRINTINTGCMVIVIVLLLVGVVPTTFGIVKSFQSFWVTGIIVTLLEPAPFIVGVCEIFGYPLADKITALYHK</sequence>
<proteinExistence type="predicted"/>
<name>A0A0F9GZX0_9ZZZZ</name>
<organism evidence="2">
    <name type="scientific">marine sediment metagenome</name>
    <dbReference type="NCBI Taxonomy" id="412755"/>
    <lineage>
        <taxon>unclassified sequences</taxon>
        <taxon>metagenomes</taxon>
        <taxon>ecological metagenomes</taxon>
    </lineage>
</organism>
<accession>A0A0F9GZX0</accession>
<reference evidence="2" key="1">
    <citation type="journal article" date="2015" name="Nature">
        <title>Complex archaea that bridge the gap between prokaryotes and eukaryotes.</title>
        <authorList>
            <person name="Spang A."/>
            <person name="Saw J.H."/>
            <person name="Jorgensen S.L."/>
            <person name="Zaremba-Niedzwiedzka K."/>
            <person name="Martijn J."/>
            <person name="Lind A.E."/>
            <person name="van Eijk R."/>
            <person name="Schleper C."/>
            <person name="Guy L."/>
            <person name="Ettema T.J."/>
        </authorList>
    </citation>
    <scope>NUCLEOTIDE SEQUENCE</scope>
</reference>
<protein>
    <submittedName>
        <fullName evidence="2">Uncharacterized protein</fullName>
    </submittedName>
</protein>
<comment type="caution">
    <text evidence="2">The sequence shown here is derived from an EMBL/GenBank/DDBJ whole genome shotgun (WGS) entry which is preliminary data.</text>
</comment>
<keyword evidence="1" id="KW-1133">Transmembrane helix</keyword>
<keyword evidence="1" id="KW-0472">Membrane</keyword>
<feature type="transmembrane region" description="Helical" evidence="1">
    <location>
        <begin position="47"/>
        <end position="75"/>
    </location>
</feature>
<evidence type="ECO:0000256" key="1">
    <source>
        <dbReference type="SAM" id="Phobius"/>
    </source>
</evidence>
<evidence type="ECO:0000313" key="2">
    <source>
        <dbReference type="EMBL" id="KKL68632.1"/>
    </source>
</evidence>
<dbReference type="EMBL" id="LAZR01026469">
    <property type="protein sequence ID" value="KKL68632.1"/>
    <property type="molecule type" value="Genomic_DNA"/>
</dbReference>
<feature type="transmembrane region" description="Helical" evidence="1">
    <location>
        <begin position="21"/>
        <end position="41"/>
    </location>
</feature>